<comment type="caution">
    <text evidence="2">The sequence shown here is derived from an EMBL/GenBank/DDBJ whole genome shotgun (WGS) entry which is preliminary data.</text>
</comment>
<proteinExistence type="predicted"/>
<keyword evidence="3" id="KW-1185">Reference proteome</keyword>
<dbReference type="AlphaFoldDB" id="A0A928VQ16"/>
<dbReference type="Proteomes" id="UP000625316">
    <property type="component" value="Unassembled WGS sequence"/>
</dbReference>
<sequence length="307" mass="32241">MNLAASAKPASVVGDARGVGLIESSMLERVATVNSGFVSQGLLIQLRSHHPTGCLLSELVQVVDGHYVVRTTVEVDGQAIATAMASASTIEVAEDQARARVVAVLGLTPLNLAESRSTVEPKPEVAAARIPDMVPAAMPVSEPPAVVDVAAADVPAPPEVTAPQSTTSKAAKSTKSKAKSPKAKVTPKVEVPPPPEPVVETTVGADDAGEMEIEYEFTLDNGEVIESSAADDVPPEEPTIDLSDAIAQIGTEIERIGWTKKQGSAYLQETYGKRTRAELTEDELLGFLHNLKARPSKVQPALSDLPF</sequence>
<reference evidence="2" key="1">
    <citation type="submission" date="2020-10" db="EMBL/GenBank/DDBJ databases">
        <authorList>
            <person name="Castelo-Branco R."/>
            <person name="Eusebio N."/>
            <person name="Adriana R."/>
            <person name="Vieira A."/>
            <person name="Brugerolle De Fraissinette N."/>
            <person name="Rezende De Castro R."/>
            <person name="Schneider M.P."/>
            <person name="Vasconcelos V."/>
            <person name="Leao P.N."/>
        </authorList>
    </citation>
    <scope>NUCLEOTIDE SEQUENCE</scope>
    <source>
        <strain evidence="2">LEGE 11480</strain>
    </source>
</reference>
<organism evidence="2 3">
    <name type="scientific">Romeriopsis navalis LEGE 11480</name>
    <dbReference type="NCBI Taxonomy" id="2777977"/>
    <lineage>
        <taxon>Bacteria</taxon>
        <taxon>Bacillati</taxon>
        <taxon>Cyanobacteriota</taxon>
        <taxon>Cyanophyceae</taxon>
        <taxon>Leptolyngbyales</taxon>
        <taxon>Leptolyngbyaceae</taxon>
        <taxon>Romeriopsis</taxon>
        <taxon>Romeriopsis navalis</taxon>
    </lineage>
</organism>
<feature type="region of interest" description="Disordered" evidence="1">
    <location>
        <begin position="157"/>
        <end position="200"/>
    </location>
</feature>
<dbReference type="EMBL" id="JADEXQ010000035">
    <property type="protein sequence ID" value="MBE9030427.1"/>
    <property type="molecule type" value="Genomic_DNA"/>
</dbReference>
<evidence type="ECO:0000256" key="1">
    <source>
        <dbReference type="SAM" id="MobiDB-lite"/>
    </source>
</evidence>
<evidence type="ECO:0000313" key="2">
    <source>
        <dbReference type="EMBL" id="MBE9030427.1"/>
    </source>
</evidence>
<feature type="compositionally biased region" description="Low complexity" evidence="1">
    <location>
        <begin position="161"/>
        <end position="171"/>
    </location>
</feature>
<evidence type="ECO:0000313" key="3">
    <source>
        <dbReference type="Proteomes" id="UP000625316"/>
    </source>
</evidence>
<accession>A0A928VQ16</accession>
<name>A0A928VQ16_9CYAN</name>
<gene>
    <name evidence="2" type="ORF">IQ266_11860</name>
</gene>
<protein>
    <submittedName>
        <fullName evidence="2">Uncharacterized protein</fullName>
    </submittedName>
</protein>
<dbReference type="RefSeq" id="WP_264325251.1">
    <property type="nucleotide sequence ID" value="NZ_JADEXQ010000035.1"/>
</dbReference>
<feature type="compositionally biased region" description="Basic residues" evidence="1">
    <location>
        <begin position="172"/>
        <end position="182"/>
    </location>
</feature>